<dbReference type="Proteomes" id="UP001152797">
    <property type="component" value="Unassembled WGS sequence"/>
</dbReference>
<reference evidence="2" key="1">
    <citation type="submission" date="2022-10" db="EMBL/GenBank/DDBJ databases">
        <authorList>
            <person name="Chen Y."/>
            <person name="Dougan E. K."/>
            <person name="Chan C."/>
            <person name="Rhodes N."/>
            <person name="Thang M."/>
        </authorList>
    </citation>
    <scope>NUCLEOTIDE SEQUENCE</scope>
</reference>
<dbReference type="EMBL" id="CAMXCT010004512">
    <property type="protein sequence ID" value="CAI4009381.1"/>
    <property type="molecule type" value="Genomic_DNA"/>
</dbReference>
<evidence type="ECO:0000313" key="5">
    <source>
        <dbReference type="Proteomes" id="UP001152797"/>
    </source>
</evidence>
<gene>
    <name evidence="2" type="ORF">C1SCF055_LOCUS34746</name>
</gene>
<dbReference type="InterPro" id="IPR043502">
    <property type="entry name" value="DNA/RNA_pol_sf"/>
</dbReference>
<feature type="compositionally biased region" description="Polar residues" evidence="1">
    <location>
        <begin position="1050"/>
        <end position="1059"/>
    </location>
</feature>
<sequence length="1813" mass="199966">MDQLSDAELWVCLPKRLRSSLSAAGSRALPPCEMLANMFVDRDDIIDFFKGDILVADLERIELLQHRAEKSAVRVQKRRANTFPEQQHLCVASKAARWEPLQVLRPTKAWLSRASGAVRRRAPGTRIVTQAPASRTAAEHADLRRWRANLAALITELGLPAAAQAALVDMPKGALEAGLGTVRAATIRKHVREFKKLSAYCKAVSDRAWPKDVGVVLSYLHERHLEPCCRSVPRAIFCCIAFLEKVGGVPNVSRLSDLQLLKNTVNQMTMDLETGSPPKRQAPLLPLVVVAALEVAVCTDTLPLFLRGFAFYKLLKIWAAARHSDLESLSPSSLSISQGGLEGRLDRTKTSGPGKRDAFFLRPDWQTMGMSLWKAEEMNFERDFFLPLPAADFSGCRRGMASYSHVVSLSKQLWRCLRFPTLSEGQWVFSDTFLFASPDAVSFWTAHSERNWLVSILAAAGVPREQREFIGRWRASSSSEEYVRSARFIVRSLQLKALSALGVDPLLRSLGMDELVEHLRNQCGFCNEELVELRDRCAQCVQQFPFHSFAVPTCNQPAAEAGAGPMPEVAPAEELDSAEPFFIAIVGHRRLRRLHRSGGCPAAPRELREVEYLQSLEGAVYDFACKHCWRGGAEPGDSELSAVSVQPVLDMVPFMTVSDKDILAKVESELKFHMDEARVPQDVQLLVYKCGYDSMRIFAGLDDTKEAVRSALKEELPLDYTASPEKRRNMALLLSVWDTCRLQLSVQEKHKSEAKLGTHTRLIQTTEHASLRSAIEAVHGDLCDKEVPSKSLIAQKLEQVEDNCPELEDLREVTSVADAATEAYAAVIDPTSNTLRFKPGKTMTTPPSTPEELRLRHRRLGLAWEMARSRHCSRAWLPEGCVDAFRKFSDHILGAKIAGLKTPDGRSPAWSNVLLYEAEVRRHAYEAVRKGDAKDLAVALRDACKAPDVVSTYFIVPITMSATVAFAAGGRVDPMDSPPPGGEVALGHLPRGVLPPDHVGGRVDFMDGSPPGGEVALGHWPRGVLPPEVGEATLGVQAQGVLPPPPAKTAWQSPDSASPTGGAMPSCSVGESSAEASSDEDEDGLQKPLLGSGIWGRGPPMSAKILGKKKPFTDGLGLCSPGRWAPSCRQNARDRPCLGFAEQLGQEFLKLLARSLDMRQIAMKLAVGHASESPFNTELLEEGRAILFYALELAGTKLPVRHKSEGQPFYLAAVEELLRISGDPDWRVFFTSSVSFARGVRIGFESKAPRVPAVFERKMRWRRYEEEGAEWGLDRDNYLSAKTHAAEVQSQFQEEEKLGAMVEMDVSEAKARYGNRLAVASLGAIEKKNGTYRVVHDGTHGIGINPRIKVRDQLKSPGAGDVRAVLQEMPGCFFALTGDVARAHRLVKVAEQDWGLLACRTAEGDKLWLNKVGSFGISSAAYHWSRLMSGLGRAVYYTLGKSELYLLVYVDDLLWMVREAKGLELIVMSIFLLEVLGLPFAWKKFKGGIDVEWVGFELCLKGARLGLSEVRAQWLIVWLATTAQRGTVKIAELASVLGRLSFGLTALGHLRPFLGPIYAWVAAMGSLGECKVPKALVLIFRFLAAALEGSGRLAKAGSKCGHVQELFRTDAKAEGNQIWLGGWALDHSDHKYCRWFSEQLNHNNAPWLFAAGECYRQIASLELLATLAAVVTFGIPECARGGISCSAGTDNLGNSMVVARLLTTKFPLACFLMELALQLQRREADLELFWLPRLQNEEADALTNQCFTAFDPAKRCRFDVAKFEGIVLSQVLAAGQDLYEEIGQTRAGRELLVQQRRTKARRTNGLKDSHPWG</sequence>
<dbReference type="PANTHER" id="PTHR33050">
    <property type="entry name" value="REVERSE TRANSCRIPTASE DOMAIN-CONTAINING PROTEIN"/>
    <property type="match status" value="1"/>
</dbReference>
<feature type="region of interest" description="Disordered" evidence="1">
    <location>
        <begin position="1038"/>
        <end position="1096"/>
    </location>
</feature>
<dbReference type="OrthoDB" id="444694at2759"/>
<dbReference type="InterPro" id="IPR052055">
    <property type="entry name" value="Hepadnavirus_pol/RT"/>
</dbReference>
<feature type="compositionally biased region" description="Basic and acidic residues" evidence="1">
    <location>
        <begin position="343"/>
        <end position="352"/>
    </location>
</feature>
<reference evidence="3" key="2">
    <citation type="submission" date="2024-04" db="EMBL/GenBank/DDBJ databases">
        <authorList>
            <person name="Chen Y."/>
            <person name="Shah S."/>
            <person name="Dougan E. K."/>
            <person name="Thang M."/>
            <person name="Chan C."/>
        </authorList>
    </citation>
    <scope>NUCLEOTIDE SEQUENCE [LARGE SCALE GENOMIC DNA]</scope>
</reference>
<evidence type="ECO:0000313" key="2">
    <source>
        <dbReference type="EMBL" id="CAI4009381.1"/>
    </source>
</evidence>
<name>A0A9P1DFQ3_9DINO</name>
<comment type="caution">
    <text evidence="2">The sequence shown here is derived from an EMBL/GenBank/DDBJ whole genome shotgun (WGS) entry which is preliminary data.</text>
</comment>
<evidence type="ECO:0000256" key="1">
    <source>
        <dbReference type="SAM" id="MobiDB-lite"/>
    </source>
</evidence>
<dbReference type="SUPFAM" id="SSF56672">
    <property type="entry name" value="DNA/RNA polymerases"/>
    <property type="match status" value="1"/>
</dbReference>
<keyword evidence="5" id="KW-1185">Reference proteome</keyword>
<organism evidence="2">
    <name type="scientific">Cladocopium goreaui</name>
    <dbReference type="NCBI Taxonomy" id="2562237"/>
    <lineage>
        <taxon>Eukaryota</taxon>
        <taxon>Sar</taxon>
        <taxon>Alveolata</taxon>
        <taxon>Dinophyceae</taxon>
        <taxon>Suessiales</taxon>
        <taxon>Symbiodiniaceae</taxon>
        <taxon>Cladocopium</taxon>
    </lineage>
</organism>
<accession>A0A9P1DFQ3</accession>
<feature type="region of interest" description="Disordered" evidence="1">
    <location>
        <begin position="330"/>
        <end position="352"/>
    </location>
</feature>
<protein>
    <submittedName>
        <fullName evidence="4">Pentatricopeptide repeat-containing protein, chloroplastic</fullName>
    </submittedName>
</protein>
<dbReference type="EMBL" id="CAMXCT020004512">
    <property type="protein sequence ID" value="CAL1162756.1"/>
    <property type="molecule type" value="Genomic_DNA"/>
</dbReference>
<evidence type="ECO:0000313" key="4">
    <source>
        <dbReference type="EMBL" id="CAL4796693.1"/>
    </source>
</evidence>
<evidence type="ECO:0000313" key="3">
    <source>
        <dbReference type="EMBL" id="CAL1162756.1"/>
    </source>
</evidence>
<dbReference type="EMBL" id="CAMXCT030004512">
    <property type="protein sequence ID" value="CAL4796693.1"/>
    <property type="molecule type" value="Genomic_DNA"/>
</dbReference>
<proteinExistence type="predicted"/>
<dbReference type="PANTHER" id="PTHR33050:SF7">
    <property type="entry name" value="RIBONUCLEASE H"/>
    <property type="match status" value="1"/>
</dbReference>